<dbReference type="AlphaFoldDB" id="A0A026WNA6"/>
<feature type="region of interest" description="Disordered" evidence="1">
    <location>
        <begin position="812"/>
        <end position="835"/>
    </location>
</feature>
<gene>
    <name evidence="2" type="ORF">X777_01707</name>
</gene>
<dbReference type="EMBL" id="KK107152">
    <property type="protein sequence ID" value="EZA57101.1"/>
    <property type="molecule type" value="Genomic_DNA"/>
</dbReference>
<feature type="region of interest" description="Disordered" evidence="1">
    <location>
        <begin position="1"/>
        <end position="33"/>
    </location>
</feature>
<dbReference type="OrthoDB" id="7555483at2759"/>
<accession>A0A026WNA6</accession>
<feature type="region of interest" description="Disordered" evidence="1">
    <location>
        <begin position="405"/>
        <end position="427"/>
    </location>
</feature>
<sequence length="1024" mass="107498">ALCWTTSPRRRRRRNTAPDISARGDLPSPRPFFRRARGDPHIKAFFLVAMPSETTRHRHPVTRNSHKGNPISASMRSIVFLGLAILICAVSCRDIRGQNPPRYLRLSLKGKRGLGDHPLAFPSHGAPSYSTASVHPGLSSGYNLGGASGGFSLGHGGLHNFGGSSIGGHGIGYSLASPSGGYTSGLASGYLSPGLGHGSLALQAASLGGHSAQSTYSVPSIASSNGLFSPSSSKTGPVTFGLHGGSGATNAASSSSASPFVSGGHGLSSYSNGAGPSLPVMLGSHGSPYGLSLGSSSPSHSVTGGLVFASGSHGGSSSYSLPISGSSHGSALSSLSGSSGSHGASSTYSLPTSSASHGVSALSSSSASSGTYSGPHAALSSGSSSGGSTYQLPISSGSYSSSGSSGSSQYTNYVQPHSEGGSSYSSAGSSSYSSPSVTYSGSSGSSYSGASPSYSNPSVAYVSAPTSSHYTPTYATSAGSHVQQYSTPTESHGSYSNILLLLSPAIFAQPHKGKDPNEEPFLPIHPVYPYSPKLIKRDAEPELISQLTPELYTPKVDAKDSYSSSYSNSYQRDSYYPDYSNSDYSKTEPSASSAYPTYYNSDPTYATINAYSNSPYAAYNSYPTPAYTVNPAASSYPTSSYPAYYYQPSYYYPHYFNHALFPPPPPPSSSPSSGVDYHETPQDAPAEAESDKQDSKDSKETKTSKESEANQDASTGQFVDGGNYISGSSRDLDVQSSTYKVAGPYNQLERDVPAKSSNLPIPLPKTTYRVISVAGQPVGPDYPLPPAYVKAQQVEQLMSQTLAKLLAQKTQQQAGQPYEVSRDSTSGVNDASYVNQDAYNPNQATYVAVPNTRSKPAVTYVINTDGTAKVNEEQPSLQSSLESSSPQRTSGKNVKYSNVHYGRKPVSSSTYVSRGDRNKHHHHHHHRDSVVSSHQPDQTGDYGGYDGSQSYGGTVGSKEQSYGTYQSQSSSYQSKDPAVVAQTPRSYSYQYSAYDSDQTQQSYSQQDKINADDGNFGTKQYNKG</sequence>
<feature type="compositionally biased region" description="Low complexity" evidence="1">
    <location>
        <begin position="986"/>
        <end position="1007"/>
    </location>
</feature>
<feature type="compositionally biased region" description="Polar residues" evidence="1">
    <location>
        <begin position="823"/>
        <end position="835"/>
    </location>
</feature>
<keyword evidence="3" id="KW-1185">Reference proteome</keyword>
<name>A0A026WNA6_OOCBI</name>
<protein>
    <submittedName>
        <fullName evidence="2">Uncharacterized protein</fullName>
    </submittedName>
</protein>
<dbReference type="Proteomes" id="UP000053097">
    <property type="component" value="Unassembled WGS sequence"/>
</dbReference>
<proteinExistence type="predicted"/>
<feature type="compositionally biased region" description="Low complexity" evidence="1">
    <location>
        <begin position="873"/>
        <end position="887"/>
    </location>
</feature>
<evidence type="ECO:0000313" key="3">
    <source>
        <dbReference type="Proteomes" id="UP000053097"/>
    </source>
</evidence>
<feature type="compositionally biased region" description="Low complexity" evidence="1">
    <location>
        <begin position="960"/>
        <end position="974"/>
    </location>
</feature>
<feature type="region of interest" description="Disordered" evidence="1">
    <location>
        <begin position="869"/>
        <end position="1024"/>
    </location>
</feature>
<feature type="non-terminal residue" evidence="2">
    <location>
        <position position="1"/>
    </location>
</feature>
<organism evidence="2 3">
    <name type="scientific">Ooceraea biroi</name>
    <name type="common">Clonal raider ant</name>
    <name type="synonym">Cerapachys biroi</name>
    <dbReference type="NCBI Taxonomy" id="2015173"/>
    <lineage>
        <taxon>Eukaryota</taxon>
        <taxon>Metazoa</taxon>
        <taxon>Ecdysozoa</taxon>
        <taxon>Arthropoda</taxon>
        <taxon>Hexapoda</taxon>
        <taxon>Insecta</taxon>
        <taxon>Pterygota</taxon>
        <taxon>Neoptera</taxon>
        <taxon>Endopterygota</taxon>
        <taxon>Hymenoptera</taxon>
        <taxon>Apocrita</taxon>
        <taxon>Aculeata</taxon>
        <taxon>Formicoidea</taxon>
        <taxon>Formicidae</taxon>
        <taxon>Dorylinae</taxon>
        <taxon>Ooceraea</taxon>
    </lineage>
</organism>
<feature type="compositionally biased region" description="Basic and acidic residues" evidence="1">
    <location>
        <begin position="689"/>
        <end position="708"/>
    </location>
</feature>
<evidence type="ECO:0000313" key="2">
    <source>
        <dbReference type="EMBL" id="EZA57101.1"/>
    </source>
</evidence>
<feature type="region of interest" description="Disordered" evidence="1">
    <location>
        <begin position="663"/>
        <end position="730"/>
    </location>
</feature>
<evidence type="ECO:0000256" key="1">
    <source>
        <dbReference type="SAM" id="MobiDB-lite"/>
    </source>
</evidence>
<dbReference type="STRING" id="2015173.A0A026WNA6"/>
<feature type="compositionally biased region" description="Basic residues" evidence="1">
    <location>
        <begin position="917"/>
        <end position="927"/>
    </location>
</feature>
<reference evidence="2 3" key="1">
    <citation type="journal article" date="2014" name="Curr. Biol.">
        <title>The genome of the clonal raider ant Cerapachys biroi.</title>
        <authorList>
            <person name="Oxley P.R."/>
            <person name="Ji L."/>
            <person name="Fetter-Pruneda I."/>
            <person name="McKenzie S.K."/>
            <person name="Li C."/>
            <person name="Hu H."/>
            <person name="Zhang G."/>
            <person name="Kronauer D.J."/>
        </authorList>
    </citation>
    <scope>NUCLEOTIDE SEQUENCE [LARGE SCALE GENOMIC DNA]</scope>
</reference>
<feature type="compositionally biased region" description="Low complexity" evidence="1">
    <location>
        <begin position="418"/>
        <end position="427"/>
    </location>
</feature>